<dbReference type="Pfam" id="PF00583">
    <property type="entry name" value="Acetyltransf_1"/>
    <property type="match status" value="1"/>
</dbReference>
<evidence type="ECO:0000313" key="4">
    <source>
        <dbReference type="EMBL" id="EMR69957.1"/>
    </source>
</evidence>
<organism evidence="4 5">
    <name type="scientific">Eutypa lata (strain UCR-EL1)</name>
    <name type="common">Grapevine dieback disease fungus</name>
    <name type="synonym">Eutypa armeniacae</name>
    <dbReference type="NCBI Taxonomy" id="1287681"/>
    <lineage>
        <taxon>Eukaryota</taxon>
        <taxon>Fungi</taxon>
        <taxon>Dikarya</taxon>
        <taxon>Ascomycota</taxon>
        <taxon>Pezizomycotina</taxon>
        <taxon>Sordariomycetes</taxon>
        <taxon>Xylariomycetidae</taxon>
        <taxon>Xylariales</taxon>
        <taxon>Diatrypaceae</taxon>
        <taxon>Eutypa</taxon>
    </lineage>
</organism>
<sequence>MATTTTSTIIRPRTDADLPECATILRAVHAISGYPVGGMEDPLRFLRTDDRAWVAVRDADADADDGSSNTSTTTATTAASTTTPSSSGSLIVGHAALSKASERDVAAALWRRLHPSRGGGEKDREEEEEDIMVLGRLFVRPDARGGGVAVRLIETAVAEARGRGARLVLLALVKDQPAIRLYRKLGWSHFGTTVYRWREGGEEREMDGECFVSPE</sequence>
<dbReference type="PANTHER" id="PTHR13947:SF37">
    <property type="entry name" value="LD18367P"/>
    <property type="match status" value="1"/>
</dbReference>
<dbReference type="AlphaFoldDB" id="M7T051"/>
<dbReference type="Proteomes" id="UP000012174">
    <property type="component" value="Unassembled WGS sequence"/>
</dbReference>
<reference evidence="5" key="1">
    <citation type="journal article" date="2013" name="Genome Announc.">
        <title>Draft genome sequence of the grapevine dieback fungus Eutypa lata UCR-EL1.</title>
        <authorList>
            <person name="Blanco-Ulate B."/>
            <person name="Rolshausen P.E."/>
            <person name="Cantu D."/>
        </authorList>
    </citation>
    <scope>NUCLEOTIDE SEQUENCE [LARGE SCALE GENOMIC DNA]</scope>
    <source>
        <strain evidence="5">UCR-EL1</strain>
    </source>
</reference>
<proteinExistence type="predicted"/>
<dbReference type="PANTHER" id="PTHR13947">
    <property type="entry name" value="GNAT FAMILY N-ACETYLTRANSFERASE"/>
    <property type="match status" value="1"/>
</dbReference>
<dbReference type="OrthoDB" id="41532at2759"/>
<accession>M7T051</accession>
<dbReference type="PROSITE" id="PS51186">
    <property type="entry name" value="GNAT"/>
    <property type="match status" value="1"/>
</dbReference>
<dbReference type="InterPro" id="IPR050769">
    <property type="entry name" value="NAT_camello-type"/>
</dbReference>
<feature type="compositionally biased region" description="Low complexity" evidence="2">
    <location>
        <begin position="66"/>
        <end position="88"/>
    </location>
</feature>
<dbReference type="KEGG" id="ela:UCREL1_3019"/>
<dbReference type="HOGENOM" id="CLU_123909_0_0_1"/>
<dbReference type="GO" id="GO:0008080">
    <property type="term" value="F:N-acetyltransferase activity"/>
    <property type="evidence" value="ECO:0007669"/>
    <property type="project" value="InterPro"/>
</dbReference>
<dbReference type="InterPro" id="IPR000182">
    <property type="entry name" value="GNAT_dom"/>
</dbReference>
<gene>
    <name evidence="4" type="ORF">UCREL1_3019</name>
</gene>
<dbReference type="OMA" id="GYPVNWP"/>
<evidence type="ECO:0000256" key="1">
    <source>
        <dbReference type="ARBA" id="ARBA00022679"/>
    </source>
</evidence>
<evidence type="ECO:0000259" key="3">
    <source>
        <dbReference type="PROSITE" id="PS51186"/>
    </source>
</evidence>
<keyword evidence="1 4" id="KW-0808">Transferase</keyword>
<dbReference type="CDD" id="cd04301">
    <property type="entry name" value="NAT_SF"/>
    <property type="match status" value="1"/>
</dbReference>
<feature type="domain" description="N-acetyltransferase" evidence="3">
    <location>
        <begin position="54"/>
        <end position="207"/>
    </location>
</feature>
<dbReference type="EMBL" id="KB705991">
    <property type="protein sequence ID" value="EMR69957.1"/>
    <property type="molecule type" value="Genomic_DNA"/>
</dbReference>
<name>M7T051_EUTLA</name>
<dbReference type="InterPro" id="IPR016181">
    <property type="entry name" value="Acyl_CoA_acyltransferase"/>
</dbReference>
<protein>
    <submittedName>
        <fullName evidence="4">Putative acetyltransferase protein</fullName>
    </submittedName>
</protein>
<dbReference type="SUPFAM" id="SSF55729">
    <property type="entry name" value="Acyl-CoA N-acyltransferases (Nat)"/>
    <property type="match status" value="1"/>
</dbReference>
<feature type="region of interest" description="Disordered" evidence="2">
    <location>
        <begin position="60"/>
        <end position="88"/>
    </location>
</feature>
<evidence type="ECO:0000256" key="2">
    <source>
        <dbReference type="SAM" id="MobiDB-lite"/>
    </source>
</evidence>
<evidence type="ECO:0000313" key="5">
    <source>
        <dbReference type="Proteomes" id="UP000012174"/>
    </source>
</evidence>
<dbReference type="eggNOG" id="ENOG502SUUC">
    <property type="taxonomic scope" value="Eukaryota"/>
</dbReference>
<dbReference type="Gene3D" id="3.40.630.30">
    <property type="match status" value="1"/>
</dbReference>
<keyword evidence="5" id="KW-1185">Reference proteome</keyword>